<reference evidence="1" key="2">
    <citation type="submission" date="2020-09" db="EMBL/GenBank/DDBJ databases">
        <authorList>
            <person name="Sun Q."/>
            <person name="Zhou Y."/>
        </authorList>
    </citation>
    <scope>NUCLEOTIDE SEQUENCE</scope>
    <source>
        <strain evidence="1">CGMCC 4.7278</strain>
    </source>
</reference>
<reference evidence="1" key="1">
    <citation type="journal article" date="2014" name="Int. J. Syst. Evol. Microbiol.">
        <title>Complete genome sequence of Corynebacterium casei LMG S-19264T (=DSM 44701T), isolated from a smear-ripened cheese.</title>
        <authorList>
            <consortium name="US DOE Joint Genome Institute (JGI-PGF)"/>
            <person name="Walter F."/>
            <person name="Albersmeier A."/>
            <person name="Kalinowski J."/>
            <person name="Ruckert C."/>
        </authorList>
    </citation>
    <scope>NUCLEOTIDE SEQUENCE</scope>
    <source>
        <strain evidence="1">CGMCC 4.7278</strain>
    </source>
</reference>
<dbReference type="Gene3D" id="3.30.110.190">
    <property type="match status" value="1"/>
</dbReference>
<comment type="caution">
    <text evidence="1">The sequence shown here is derived from an EMBL/GenBank/DDBJ whole genome shotgun (WGS) entry which is preliminary data.</text>
</comment>
<gene>
    <name evidence="1" type="ORF">GCM10011591_05120</name>
</gene>
<dbReference type="InterPro" id="IPR025506">
    <property type="entry name" value="Abi_alpha"/>
</dbReference>
<accession>A0A917QAG9</accession>
<organism evidence="1 2">
    <name type="scientific">Nocardia camponoti</name>
    <dbReference type="NCBI Taxonomy" id="1616106"/>
    <lineage>
        <taxon>Bacteria</taxon>
        <taxon>Bacillati</taxon>
        <taxon>Actinomycetota</taxon>
        <taxon>Actinomycetes</taxon>
        <taxon>Mycobacteriales</taxon>
        <taxon>Nocardiaceae</taxon>
        <taxon>Nocardia</taxon>
    </lineage>
</organism>
<name>A0A917QAG9_9NOCA</name>
<evidence type="ECO:0008006" key="3">
    <source>
        <dbReference type="Google" id="ProtNLM"/>
    </source>
</evidence>
<dbReference type="EMBL" id="BMMW01000001">
    <property type="protein sequence ID" value="GGK36469.1"/>
    <property type="molecule type" value="Genomic_DNA"/>
</dbReference>
<dbReference type="Pfam" id="PF14337">
    <property type="entry name" value="Abi_alpha"/>
    <property type="match status" value="1"/>
</dbReference>
<protein>
    <recommendedName>
        <fullName evidence="3">DUF4393 domain-containing protein</fullName>
    </recommendedName>
</protein>
<evidence type="ECO:0000313" key="2">
    <source>
        <dbReference type="Proteomes" id="UP000612956"/>
    </source>
</evidence>
<dbReference type="Proteomes" id="UP000612956">
    <property type="component" value="Unassembled WGS sequence"/>
</dbReference>
<dbReference type="RefSeq" id="WP_188827065.1">
    <property type="nucleotide sequence ID" value="NZ_BMMW01000001.1"/>
</dbReference>
<evidence type="ECO:0000313" key="1">
    <source>
        <dbReference type="EMBL" id="GGK36469.1"/>
    </source>
</evidence>
<sequence length="285" mass="30969">MPTDQPDDITPVRRTAESVTPTDLVGLARVAGLSLRQIATGLTRGAFHTATDLIDDVRSGDPLSTIIDTRVDSLRRTALSVLGLTSTPTGMYGPTHPHDIVADDLRHIGGAMITEGWDSAQQPSNLHPSFVPILHDLTPDEARILRFLAVAGPQPAIDIRTKTPFGIGSQRIADGITMIANMAGCAMPDRDHHYLGNLNRLGLVRFSTEPVADFRRYAFLEAQPAAQTAYKSVKMHAISHYRSIYLSVFGTQFCEACFDLTDYTGGGWASDDRGDIYLGKGPRLP</sequence>
<dbReference type="AlphaFoldDB" id="A0A917QAG9"/>
<keyword evidence="2" id="KW-1185">Reference proteome</keyword>
<proteinExistence type="predicted"/>